<sequence length="75" mass="8347">MWASEIYWGGWAGHSLLVHCLLGSPIGLARGLWLRLWADWALRASHQSKHQATKKLGETKKTGHRCCSPAPQGQN</sequence>
<gene>
    <name evidence="3" type="ORF">LIER_15819</name>
</gene>
<dbReference type="EMBL" id="BAABME010003468">
    <property type="protein sequence ID" value="GAA0158911.1"/>
    <property type="molecule type" value="Genomic_DNA"/>
</dbReference>
<evidence type="ECO:0008006" key="5">
    <source>
        <dbReference type="Google" id="ProtNLM"/>
    </source>
</evidence>
<organism evidence="3 4">
    <name type="scientific">Lithospermum erythrorhizon</name>
    <name type="common">Purple gromwell</name>
    <name type="synonym">Lithospermum officinale var. erythrorhizon</name>
    <dbReference type="NCBI Taxonomy" id="34254"/>
    <lineage>
        <taxon>Eukaryota</taxon>
        <taxon>Viridiplantae</taxon>
        <taxon>Streptophyta</taxon>
        <taxon>Embryophyta</taxon>
        <taxon>Tracheophyta</taxon>
        <taxon>Spermatophyta</taxon>
        <taxon>Magnoliopsida</taxon>
        <taxon>eudicotyledons</taxon>
        <taxon>Gunneridae</taxon>
        <taxon>Pentapetalae</taxon>
        <taxon>asterids</taxon>
        <taxon>lamiids</taxon>
        <taxon>Boraginales</taxon>
        <taxon>Boraginaceae</taxon>
        <taxon>Boraginoideae</taxon>
        <taxon>Lithospermeae</taxon>
        <taxon>Lithospermum</taxon>
    </lineage>
</organism>
<feature type="region of interest" description="Disordered" evidence="1">
    <location>
        <begin position="51"/>
        <end position="75"/>
    </location>
</feature>
<evidence type="ECO:0000256" key="1">
    <source>
        <dbReference type="SAM" id="MobiDB-lite"/>
    </source>
</evidence>
<protein>
    <recommendedName>
        <fullName evidence="5">Secreted protein</fullName>
    </recommendedName>
</protein>
<accession>A0AAV3Q6U2</accession>
<proteinExistence type="predicted"/>
<dbReference type="AlphaFoldDB" id="A0AAV3Q6U2"/>
<name>A0AAV3Q6U2_LITER</name>
<feature type="transmembrane region" description="Helical" evidence="2">
    <location>
        <begin position="6"/>
        <end position="28"/>
    </location>
</feature>
<dbReference type="Proteomes" id="UP001454036">
    <property type="component" value="Unassembled WGS sequence"/>
</dbReference>
<evidence type="ECO:0000256" key="2">
    <source>
        <dbReference type="SAM" id="Phobius"/>
    </source>
</evidence>
<reference evidence="3 4" key="1">
    <citation type="submission" date="2024-01" db="EMBL/GenBank/DDBJ databases">
        <title>The complete chloroplast genome sequence of Lithospermum erythrorhizon: insights into the phylogenetic relationship among Boraginaceae species and the maternal lineages of purple gromwells.</title>
        <authorList>
            <person name="Okada T."/>
            <person name="Watanabe K."/>
        </authorList>
    </citation>
    <scope>NUCLEOTIDE SEQUENCE [LARGE SCALE GENOMIC DNA]</scope>
</reference>
<keyword evidence="2" id="KW-0472">Membrane</keyword>
<keyword evidence="2" id="KW-1133">Transmembrane helix</keyword>
<keyword evidence="4" id="KW-1185">Reference proteome</keyword>
<evidence type="ECO:0000313" key="3">
    <source>
        <dbReference type="EMBL" id="GAA0158911.1"/>
    </source>
</evidence>
<evidence type="ECO:0000313" key="4">
    <source>
        <dbReference type="Proteomes" id="UP001454036"/>
    </source>
</evidence>
<comment type="caution">
    <text evidence="3">The sequence shown here is derived from an EMBL/GenBank/DDBJ whole genome shotgun (WGS) entry which is preliminary data.</text>
</comment>
<keyword evidence="2" id="KW-0812">Transmembrane</keyword>